<evidence type="ECO:0000313" key="2">
    <source>
        <dbReference type="Proteomes" id="UP000199698"/>
    </source>
</evidence>
<accession>A0A1C4DCF6</accession>
<proteinExistence type="predicted"/>
<dbReference type="Proteomes" id="UP000199698">
    <property type="component" value="Unassembled WGS sequence"/>
</dbReference>
<keyword evidence="2" id="KW-1185">Reference proteome</keyword>
<dbReference type="AlphaFoldDB" id="A0A1C4DCF6"/>
<protein>
    <submittedName>
        <fullName evidence="1">Uncharacterized protein</fullName>
    </submittedName>
</protein>
<reference evidence="2" key="1">
    <citation type="submission" date="2016-08" db="EMBL/GenBank/DDBJ databases">
        <authorList>
            <person name="Varghese N."/>
            <person name="Submissions Spin"/>
        </authorList>
    </citation>
    <scope>NUCLEOTIDE SEQUENCE [LARGE SCALE GENOMIC DNA]</scope>
    <source>
        <strain evidence="2">R-53144</strain>
    </source>
</reference>
<sequence>MILDITAIDVFVYYKGSEIKPKSFEARMLNEVRYKWQIMAGVICRDQLKREYLKTDTFITANEYFTSELSDYLAEFQVNLWETANPLHRLTQFWLATPNTVELSEQQVINMINSKNGFNQFMTEYEYEYEYEYKKQIK</sequence>
<gene>
    <name evidence="1" type="ORF">GA0061080_106716</name>
</gene>
<name>A0A1C4DCF6_9GAMM</name>
<evidence type="ECO:0000313" key="1">
    <source>
        <dbReference type="EMBL" id="SCC29055.1"/>
    </source>
</evidence>
<dbReference type="EMBL" id="FMBA01000067">
    <property type="protein sequence ID" value="SCC29055.1"/>
    <property type="molecule type" value="Genomic_DNA"/>
</dbReference>
<dbReference type="STRING" id="1798183.GA0061080_106716"/>
<organism evidence="1 2">
    <name type="scientific">Gilliamella intestini</name>
    <dbReference type="NCBI Taxonomy" id="1798183"/>
    <lineage>
        <taxon>Bacteria</taxon>
        <taxon>Pseudomonadati</taxon>
        <taxon>Pseudomonadota</taxon>
        <taxon>Gammaproteobacteria</taxon>
        <taxon>Orbales</taxon>
        <taxon>Orbaceae</taxon>
        <taxon>Gilliamella</taxon>
    </lineage>
</organism>